<dbReference type="GO" id="GO:0005739">
    <property type="term" value="C:mitochondrion"/>
    <property type="evidence" value="ECO:0007669"/>
    <property type="project" value="TreeGrafter"/>
</dbReference>
<dbReference type="Proteomes" id="UP000016924">
    <property type="component" value="Unassembled WGS sequence"/>
</dbReference>
<proteinExistence type="predicted"/>
<evidence type="ECO:0000256" key="1">
    <source>
        <dbReference type="SAM" id="MobiDB-lite"/>
    </source>
</evidence>
<reference evidence="3" key="1">
    <citation type="submission" date="2012-06" db="EMBL/GenBank/DDBJ databases">
        <title>The genome sequence of Coniosporium apollinis CBS 100218.</title>
        <authorList>
            <consortium name="The Broad Institute Genome Sequencing Platform"/>
            <person name="Cuomo C."/>
            <person name="Gorbushina A."/>
            <person name="Noack S."/>
            <person name="Walker B."/>
            <person name="Young S.K."/>
            <person name="Zeng Q."/>
            <person name="Gargeya S."/>
            <person name="Fitzgerald M."/>
            <person name="Haas B."/>
            <person name="Abouelleil A."/>
            <person name="Alvarado L."/>
            <person name="Arachchi H.M."/>
            <person name="Berlin A.M."/>
            <person name="Chapman S.B."/>
            <person name="Goldberg J."/>
            <person name="Griggs A."/>
            <person name="Gujja S."/>
            <person name="Hansen M."/>
            <person name="Howarth C."/>
            <person name="Imamovic A."/>
            <person name="Larimer J."/>
            <person name="McCowan C."/>
            <person name="Montmayeur A."/>
            <person name="Murphy C."/>
            <person name="Neiman D."/>
            <person name="Pearson M."/>
            <person name="Priest M."/>
            <person name="Roberts A."/>
            <person name="Saif S."/>
            <person name="Shea T."/>
            <person name="Sisk P."/>
            <person name="Sykes S."/>
            <person name="Wortman J."/>
            <person name="Nusbaum C."/>
            <person name="Birren B."/>
        </authorList>
    </citation>
    <scope>NUCLEOTIDE SEQUENCE [LARGE SCALE GENOMIC DNA]</scope>
    <source>
        <strain evidence="3">CBS 100218</strain>
    </source>
</reference>
<dbReference type="GeneID" id="19902624"/>
<evidence type="ECO:0000313" key="3">
    <source>
        <dbReference type="Proteomes" id="UP000016924"/>
    </source>
</evidence>
<keyword evidence="3" id="KW-1185">Reference proteome</keyword>
<gene>
    <name evidence="2" type="ORF">W97_05313</name>
</gene>
<dbReference type="EMBL" id="JH767578">
    <property type="protein sequence ID" value="EON66070.1"/>
    <property type="molecule type" value="Genomic_DNA"/>
</dbReference>
<organism evidence="2 3">
    <name type="scientific">Coniosporium apollinis (strain CBS 100218)</name>
    <name type="common">Rock-inhabiting black yeast</name>
    <dbReference type="NCBI Taxonomy" id="1168221"/>
    <lineage>
        <taxon>Eukaryota</taxon>
        <taxon>Fungi</taxon>
        <taxon>Dikarya</taxon>
        <taxon>Ascomycota</taxon>
        <taxon>Pezizomycotina</taxon>
        <taxon>Dothideomycetes</taxon>
        <taxon>Dothideomycetes incertae sedis</taxon>
        <taxon>Coniosporium</taxon>
    </lineage>
</organism>
<dbReference type="OrthoDB" id="275936at2759"/>
<dbReference type="OMA" id="RRNWFIS"/>
<name>R7YVX7_CONA1</name>
<dbReference type="RefSeq" id="XP_007781387.1">
    <property type="nucleotide sequence ID" value="XM_007783197.1"/>
</dbReference>
<dbReference type="STRING" id="1168221.R7YVX7"/>
<dbReference type="InterPro" id="IPR038781">
    <property type="entry name" value="C365.16-ike"/>
</dbReference>
<protein>
    <recommendedName>
        <fullName evidence="4">Sequence orphan</fullName>
    </recommendedName>
</protein>
<dbReference type="PANTHER" id="PTHR37845:SF1">
    <property type="entry name" value="SEQUENCE ORPHAN"/>
    <property type="match status" value="1"/>
</dbReference>
<dbReference type="HOGENOM" id="CLU_054095_2_0_1"/>
<sequence length="318" mass="33857">MAGEAALRAATPRRDSSAAPTVADVNGWRPTALPSKLSTPIEPITKANEASKAWNTRNLGLRLGADFAAAASAGVLVAPIITAIDRGIIENASGRNTLGASLRSSLRTLVLRPHAFIFSKPFALIFTLYTGTYLTANTLDTTLSTTHNHPAAHTTSGAPKFLATSSANLALCLYKDSRFTQLFGAASPRPVPLPTYALFTIRDCLTIFASFNIPPLLAPHIESRLLPKLGEGVRRNIGAASAAQFVAPAAVQLVSTPLHLLGLGLYNEPRATWGQRMRKVGREWGISCLARMARIVPAFGVGGVVNMRVRKRLMGGLE</sequence>
<evidence type="ECO:0008006" key="4">
    <source>
        <dbReference type="Google" id="ProtNLM"/>
    </source>
</evidence>
<accession>R7YVX7</accession>
<dbReference type="eggNOG" id="ENOG502QWAD">
    <property type="taxonomic scope" value="Eukaryota"/>
</dbReference>
<feature type="region of interest" description="Disordered" evidence="1">
    <location>
        <begin position="1"/>
        <end position="27"/>
    </location>
</feature>
<evidence type="ECO:0000313" key="2">
    <source>
        <dbReference type="EMBL" id="EON66070.1"/>
    </source>
</evidence>
<dbReference type="AlphaFoldDB" id="R7YVX7"/>
<dbReference type="PANTHER" id="PTHR37845">
    <property type="entry name" value="SEQUENCE ORPHAN"/>
    <property type="match status" value="1"/>
</dbReference>